<reference evidence="1" key="1">
    <citation type="submission" date="2021-06" db="EMBL/GenBank/DDBJ databases">
        <authorList>
            <person name="Kallberg Y."/>
            <person name="Tangrot J."/>
            <person name="Rosling A."/>
        </authorList>
    </citation>
    <scope>NUCLEOTIDE SEQUENCE</scope>
    <source>
        <strain evidence="1">CL356</strain>
    </source>
</reference>
<protein>
    <submittedName>
        <fullName evidence="1">2204_t:CDS:1</fullName>
    </submittedName>
</protein>
<feature type="non-terminal residue" evidence="1">
    <location>
        <position position="1"/>
    </location>
</feature>
<accession>A0ACA9R2T6</accession>
<evidence type="ECO:0000313" key="1">
    <source>
        <dbReference type="EMBL" id="CAG8774414.1"/>
    </source>
</evidence>
<feature type="non-terminal residue" evidence="1">
    <location>
        <position position="148"/>
    </location>
</feature>
<dbReference type="Proteomes" id="UP000789525">
    <property type="component" value="Unassembled WGS sequence"/>
</dbReference>
<name>A0ACA9R2T6_9GLOM</name>
<gene>
    <name evidence="1" type="ORF">ACOLOM_LOCUS14007</name>
</gene>
<organism evidence="1 2">
    <name type="scientific">Acaulospora colombiana</name>
    <dbReference type="NCBI Taxonomy" id="27376"/>
    <lineage>
        <taxon>Eukaryota</taxon>
        <taxon>Fungi</taxon>
        <taxon>Fungi incertae sedis</taxon>
        <taxon>Mucoromycota</taxon>
        <taxon>Glomeromycotina</taxon>
        <taxon>Glomeromycetes</taxon>
        <taxon>Diversisporales</taxon>
        <taxon>Acaulosporaceae</taxon>
        <taxon>Acaulospora</taxon>
    </lineage>
</organism>
<evidence type="ECO:0000313" key="2">
    <source>
        <dbReference type="Proteomes" id="UP000789525"/>
    </source>
</evidence>
<comment type="caution">
    <text evidence="1">The sequence shown here is derived from an EMBL/GenBank/DDBJ whole genome shotgun (WGS) entry which is preliminary data.</text>
</comment>
<sequence>AKTEEAQVEDLLKNGANMFGPLFGHRVYNSATLTQPARDLALWAVIYKPPLDATSSPQIARYLDHPSSLTTTRFNSQHSQLPHQSCLEKEKAAKSVASLAERPLPLVLMPRVPLAHPELFPVGRIHRMLKRGNYAQRVGAGAPVYLAA</sequence>
<proteinExistence type="predicted"/>
<keyword evidence="2" id="KW-1185">Reference proteome</keyword>
<dbReference type="EMBL" id="CAJVPT010067076">
    <property type="protein sequence ID" value="CAG8774414.1"/>
    <property type="molecule type" value="Genomic_DNA"/>
</dbReference>